<feature type="domain" description="Polymerase beta nucleotidyltransferase" evidence="1">
    <location>
        <begin position="19"/>
        <end position="103"/>
    </location>
</feature>
<evidence type="ECO:0000313" key="2">
    <source>
        <dbReference type="EMBL" id="VAX36659.1"/>
    </source>
</evidence>
<dbReference type="InterPro" id="IPR041633">
    <property type="entry name" value="Polbeta"/>
</dbReference>
<name>A0A3B1D3C2_9ZZZZ</name>
<dbReference type="PANTHER" id="PTHR43449:SF1">
    <property type="entry name" value="POLYMERASE BETA NUCLEOTIDYLTRANSFERASE DOMAIN-CONTAINING PROTEIN"/>
    <property type="match status" value="1"/>
</dbReference>
<dbReference type="Pfam" id="PF18765">
    <property type="entry name" value="Polbeta"/>
    <property type="match status" value="1"/>
</dbReference>
<reference evidence="2" key="1">
    <citation type="submission" date="2018-06" db="EMBL/GenBank/DDBJ databases">
        <authorList>
            <person name="Zhirakovskaya E."/>
        </authorList>
    </citation>
    <scope>NUCLEOTIDE SEQUENCE</scope>
</reference>
<dbReference type="EMBL" id="UOGJ01000105">
    <property type="protein sequence ID" value="VAX36659.1"/>
    <property type="molecule type" value="Genomic_DNA"/>
</dbReference>
<dbReference type="CDD" id="cd05403">
    <property type="entry name" value="NT_KNTase_like"/>
    <property type="match status" value="1"/>
</dbReference>
<organism evidence="2">
    <name type="scientific">hydrothermal vent metagenome</name>
    <dbReference type="NCBI Taxonomy" id="652676"/>
    <lineage>
        <taxon>unclassified sequences</taxon>
        <taxon>metagenomes</taxon>
        <taxon>ecological metagenomes</taxon>
    </lineage>
</organism>
<sequence>MSKNEVKKIVKKYAKKLQEENFFFSSLYLFGSYVNGDANQWSDIDVAVISDQIKKNTAKNRLLLWQLRRDIDLRIEPHPFTLKDFQDQTNPLAHEIKKTGIKIA</sequence>
<dbReference type="Gene3D" id="3.30.460.10">
    <property type="entry name" value="Beta Polymerase, domain 2"/>
    <property type="match status" value="1"/>
</dbReference>
<protein>
    <recommendedName>
        <fullName evidence="1">Polymerase beta nucleotidyltransferase domain-containing protein</fullName>
    </recommendedName>
</protein>
<gene>
    <name evidence="2" type="ORF">MNBD_UNCLBAC01-1202</name>
</gene>
<evidence type="ECO:0000259" key="1">
    <source>
        <dbReference type="Pfam" id="PF18765"/>
    </source>
</evidence>
<accession>A0A3B1D3C2</accession>
<proteinExistence type="predicted"/>
<dbReference type="AlphaFoldDB" id="A0A3B1D3C2"/>
<dbReference type="PANTHER" id="PTHR43449">
    <property type="entry name" value="NUCLEOTIDYLTRANSFERASE"/>
    <property type="match status" value="1"/>
</dbReference>
<dbReference type="SUPFAM" id="SSF81301">
    <property type="entry name" value="Nucleotidyltransferase"/>
    <property type="match status" value="1"/>
</dbReference>
<dbReference type="InterPro" id="IPR043519">
    <property type="entry name" value="NT_sf"/>
</dbReference>